<proteinExistence type="inferred from homology"/>
<dbReference type="GO" id="GO:0016616">
    <property type="term" value="F:oxidoreductase activity, acting on the CH-OH group of donors, NAD or NADP as acceptor"/>
    <property type="evidence" value="ECO:0007669"/>
    <property type="project" value="TreeGrafter"/>
</dbReference>
<evidence type="ECO:0000256" key="3">
    <source>
        <dbReference type="ARBA" id="ARBA00023027"/>
    </source>
</evidence>
<keyword evidence="3" id="KW-0520">NAD</keyword>
<dbReference type="PRINTS" id="PR00081">
    <property type="entry name" value="GDHRDH"/>
</dbReference>
<evidence type="ECO:0000256" key="2">
    <source>
        <dbReference type="ARBA" id="ARBA00023002"/>
    </source>
</evidence>
<evidence type="ECO:0000313" key="5">
    <source>
        <dbReference type="Proteomes" id="UP000006892"/>
    </source>
</evidence>
<dbReference type="Gene3D" id="3.40.50.720">
    <property type="entry name" value="NAD(P)-binding Rossmann-like Domain"/>
    <property type="match status" value="1"/>
</dbReference>
<dbReference type="FunFam" id="3.40.50.720:FF:000084">
    <property type="entry name" value="Short-chain dehydrogenase reductase"/>
    <property type="match status" value="1"/>
</dbReference>
<organism evidence="4">
    <name type="scientific">Rhodococcus hoagii (strain 103S)</name>
    <name type="common">Rhodococcus equi</name>
    <dbReference type="NCBI Taxonomy" id="685727"/>
    <lineage>
        <taxon>Bacteria</taxon>
        <taxon>Bacillati</taxon>
        <taxon>Actinomycetota</taxon>
        <taxon>Actinomycetes</taxon>
        <taxon>Mycobacteriales</taxon>
        <taxon>Nocardiaceae</taxon>
        <taxon>Prescottella</taxon>
    </lineage>
</organism>
<keyword evidence="2" id="KW-0560">Oxidoreductase</keyword>
<dbReference type="AlphaFoldDB" id="A0A3S5Y4G5"/>
<dbReference type="EMBL" id="FN563149">
    <property type="protein sequence ID" value="CBH47462.1"/>
    <property type="molecule type" value="Genomic_DNA"/>
</dbReference>
<comment type="similarity">
    <text evidence="1">Belongs to the short-chain dehydrogenases/reductases (SDR) family.</text>
</comment>
<dbReference type="Proteomes" id="UP001154400">
    <property type="component" value="Chromosome"/>
</dbReference>
<dbReference type="KEGG" id="req:REQ_13780"/>
<dbReference type="PANTHER" id="PTHR42760">
    <property type="entry name" value="SHORT-CHAIN DEHYDROGENASES/REDUCTASES FAMILY MEMBER"/>
    <property type="match status" value="1"/>
</dbReference>
<evidence type="ECO:0000313" key="4">
    <source>
        <dbReference type="EMBL" id="CBH47462.1"/>
    </source>
</evidence>
<protein>
    <submittedName>
        <fullName evidence="4">Short chain dehydrogenase</fullName>
    </submittedName>
</protein>
<dbReference type="PANTHER" id="PTHR42760:SF133">
    <property type="entry name" value="3-OXOACYL-[ACYL-CARRIER-PROTEIN] REDUCTASE"/>
    <property type="match status" value="1"/>
</dbReference>
<dbReference type="CDD" id="cd05233">
    <property type="entry name" value="SDR_c"/>
    <property type="match status" value="1"/>
</dbReference>
<reference evidence="4" key="1">
    <citation type="journal article" date="2010" name="PLoS Genet.">
        <title>The genome of a pathogenic rhodococcus: cooptive virulence underpinned by key gene acquisitions.</title>
        <authorList>
            <person name="Letek M."/>
            <person name="Gonzalez P."/>
            <person name="Macarthur I."/>
            <person name="Rodriguez H."/>
            <person name="Freeman T.C."/>
            <person name="Valero-Rello A."/>
            <person name="Blanco M."/>
            <person name="Buckley T."/>
            <person name="Cherevach I."/>
            <person name="Fahey R."/>
            <person name="Hapeshi A."/>
            <person name="Holdstock J."/>
            <person name="Leadon D."/>
            <person name="Navas J."/>
            <person name="Ocampo A."/>
            <person name="Quail M.A."/>
            <person name="Sanders M."/>
            <person name="Scortti M.M."/>
            <person name="Prescott J.F."/>
            <person name="Fogarty U."/>
            <person name="Meijer W.G."/>
            <person name="Parkhill J."/>
            <person name="Bentley S.D."/>
            <person name="Vazquez-Boland J.A."/>
        </authorList>
    </citation>
    <scope>NUCLEOTIDE SEQUENCE [LARGE SCALE GENOMIC DNA]</scope>
    <source>
        <strain evidence="4 5">103S</strain>
    </source>
</reference>
<dbReference type="InterPro" id="IPR023985">
    <property type="entry name" value="SDR_subfam_1"/>
</dbReference>
<evidence type="ECO:0000256" key="1">
    <source>
        <dbReference type="ARBA" id="ARBA00006484"/>
    </source>
</evidence>
<dbReference type="InterPro" id="IPR002347">
    <property type="entry name" value="SDR_fam"/>
</dbReference>
<accession>A0A3S5Y4G5</accession>
<gene>
    <name evidence="4" type="ordered locus">REQ_13780</name>
</gene>
<dbReference type="Pfam" id="PF13561">
    <property type="entry name" value="adh_short_C2"/>
    <property type="match status" value="1"/>
</dbReference>
<name>A0A3S5Y4G5_RHOH1</name>
<sequence>MSPAMPFRWNVIRNPLQQCKGAVMGRVAGKVVLVTGAARGQGRSHAVRLAEEGADVIAFDVCADIGTNEYPLATEADLDETARLVEKAGGRIVAAEVDVRDRAALEVCLADAVAQLGRLDVVVANAGICPLGKHLPAQAFVDAFDVDFVGVVNTVHAALPYLGEGASVIAIGSVAGLVPQTGFNGQQALQGPGGDGYGLAKKMIQTYTNSLALTLGPDSIRVNAIHPTNCNTDMLQSTPMYKTFRPDLENPTAEDAAVTFPFMQAMPIPWVEPEDISHAVVYLASDESRYVTGQQLRIDAGAGMKIGL</sequence>
<dbReference type="InterPro" id="IPR036291">
    <property type="entry name" value="NAD(P)-bd_dom_sf"/>
</dbReference>
<dbReference type="NCBIfam" id="TIGR03971">
    <property type="entry name" value="SDR_subfam_1"/>
    <property type="match status" value="1"/>
</dbReference>
<dbReference type="PRINTS" id="PR00080">
    <property type="entry name" value="SDRFAMILY"/>
</dbReference>
<dbReference type="SUPFAM" id="SSF51735">
    <property type="entry name" value="NAD(P)-binding Rossmann-fold domains"/>
    <property type="match status" value="1"/>
</dbReference>